<proteinExistence type="predicted"/>
<organism evidence="2 3">
    <name type="scientific">Labrus bergylta</name>
    <name type="common">ballan wrasse</name>
    <dbReference type="NCBI Taxonomy" id="56723"/>
    <lineage>
        <taxon>Eukaryota</taxon>
        <taxon>Metazoa</taxon>
        <taxon>Chordata</taxon>
        <taxon>Craniata</taxon>
        <taxon>Vertebrata</taxon>
        <taxon>Euteleostomi</taxon>
        <taxon>Actinopterygii</taxon>
        <taxon>Neopterygii</taxon>
        <taxon>Teleostei</taxon>
        <taxon>Neoteleostei</taxon>
        <taxon>Acanthomorphata</taxon>
        <taxon>Eupercaria</taxon>
        <taxon>Labriformes</taxon>
        <taxon>Labridae</taxon>
        <taxon>Labrus</taxon>
    </lineage>
</organism>
<dbReference type="InParanoid" id="A0A3Q3FN22"/>
<dbReference type="STRING" id="56723.ENSLBEP00000021132"/>
<keyword evidence="3" id="KW-1185">Reference proteome</keyword>
<dbReference type="SUPFAM" id="SSF52266">
    <property type="entry name" value="SGNH hydrolase"/>
    <property type="match status" value="1"/>
</dbReference>
<evidence type="ECO:0000256" key="1">
    <source>
        <dbReference type="SAM" id="MobiDB-lite"/>
    </source>
</evidence>
<evidence type="ECO:0000313" key="3">
    <source>
        <dbReference type="Proteomes" id="UP000261660"/>
    </source>
</evidence>
<name>A0A3Q3FN22_9LABR</name>
<dbReference type="Proteomes" id="UP000261660">
    <property type="component" value="Unplaced"/>
</dbReference>
<reference evidence="2" key="1">
    <citation type="submission" date="2025-08" db="UniProtKB">
        <authorList>
            <consortium name="Ensembl"/>
        </authorList>
    </citation>
    <scope>IDENTIFICATION</scope>
</reference>
<sequence length="347" mass="39024">MGGRITGRAQPAEICDETGWPALPPLQSASSTPVSRGIQPWAAAKGKVRNKPPPQINVELQNRYSPLLQSPGSSSGFLSSDTRVRTENISKSKRLQGKLKPGLETLIVGDFAVKDVQRMCGKNTEVLCFPRDMISDLAERILHIVAEHPTVKNVILHIWSNDGTKQQSKVLKQDFTGLLRMVSPLDVDMFISSPIPPVRRAEERFSRLLALNNWLTTACNAHSVNFINNFNIFWERRHLFKADGFCLNMSGVKLCTSNLYSLPQPSVLPAKDKRQKKTAFKKAKHSVMETFVKNHVCQYLRMDLKRRDIQTKRRGLHPPSTPSPTPTPLKSHRPCPLKPRSDHHLPP</sequence>
<protein>
    <submittedName>
        <fullName evidence="2">Uncharacterized protein</fullName>
    </submittedName>
</protein>
<accession>A0A3Q3FN22</accession>
<dbReference type="Gene3D" id="3.40.50.12700">
    <property type="match status" value="1"/>
</dbReference>
<dbReference type="Ensembl" id="ENSLBET00000022266.1">
    <property type="protein sequence ID" value="ENSLBEP00000021132.1"/>
    <property type="gene ID" value="ENSLBEG00000016249.1"/>
</dbReference>
<dbReference type="Gene3D" id="3.40.50.12690">
    <property type="match status" value="1"/>
</dbReference>
<dbReference type="GeneTree" id="ENSGT01050000245166"/>
<reference evidence="2" key="2">
    <citation type="submission" date="2025-09" db="UniProtKB">
        <authorList>
            <consortium name="Ensembl"/>
        </authorList>
    </citation>
    <scope>IDENTIFICATION</scope>
</reference>
<feature type="region of interest" description="Disordered" evidence="1">
    <location>
        <begin position="310"/>
        <end position="347"/>
    </location>
</feature>
<dbReference type="AlphaFoldDB" id="A0A3Q3FN22"/>
<feature type="region of interest" description="Disordered" evidence="1">
    <location>
        <begin position="1"/>
        <end position="55"/>
    </location>
</feature>
<evidence type="ECO:0000313" key="2">
    <source>
        <dbReference type="Ensembl" id="ENSLBEP00000021132.1"/>
    </source>
</evidence>